<dbReference type="InterPro" id="IPR036291">
    <property type="entry name" value="NAD(P)-bd_dom_sf"/>
</dbReference>
<dbReference type="SUPFAM" id="SSF52283">
    <property type="entry name" value="Formate/glycerate dehydrogenase catalytic domain-like"/>
    <property type="match status" value="1"/>
</dbReference>
<dbReference type="InterPro" id="IPR006140">
    <property type="entry name" value="D-isomer_DH_NAD-bd"/>
</dbReference>
<evidence type="ECO:0000259" key="3">
    <source>
        <dbReference type="Pfam" id="PF02826"/>
    </source>
</evidence>
<evidence type="ECO:0000313" key="4">
    <source>
        <dbReference type="EMBL" id="MFL9876950.1"/>
    </source>
</evidence>
<dbReference type="PANTHER" id="PTHR43333:SF1">
    <property type="entry name" value="D-ISOMER SPECIFIC 2-HYDROXYACID DEHYDROGENASE NAD-BINDING DOMAIN-CONTAINING PROTEIN"/>
    <property type="match status" value="1"/>
</dbReference>
<organism evidence="4 5">
    <name type="scientific">Herbaspirillum rhizosphaerae</name>
    <dbReference type="NCBI Taxonomy" id="346179"/>
    <lineage>
        <taxon>Bacteria</taxon>
        <taxon>Pseudomonadati</taxon>
        <taxon>Pseudomonadota</taxon>
        <taxon>Betaproteobacteria</taxon>
        <taxon>Burkholderiales</taxon>
        <taxon>Oxalobacteraceae</taxon>
        <taxon>Herbaspirillum</taxon>
    </lineage>
</organism>
<sequence length="308" mass="33308">MTKLVFLGVSSDIPKIAVLARERTGNIEVLQPGDAGAEEAEVAVCWSPPPGALAAYPRLRLIHAIAAGVDNILCDPHLPALPLCRVVAPDLTVAMTEFITWGVLYYHRDLDRALANQRNKIWHRTAPAAASSCTVGIMGVGQLGAHVAGELLRMGFKVRGWSRQEKTVEGMESFYGENQFDDFLSGTDILVCLLPLTAQTQGILNRATLSALPAGAALIHVGRGGHLVSVEVQAMLENGHLRGAILDVFEKEPLSVDSPFWSMPNVIVTPHIAAAASYDSVLDQIEENIRRLQHGEPLRNLVDRSSGY</sequence>
<evidence type="ECO:0000313" key="5">
    <source>
        <dbReference type="Proteomes" id="UP001629214"/>
    </source>
</evidence>
<dbReference type="Gene3D" id="3.40.50.720">
    <property type="entry name" value="NAD(P)-binding Rossmann-like Domain"/>
    <property type="match status" value="2"/>
</dbReference>
<dbReference type="SUPFAM" id="SSF51735">
    <property type="entry name" value="NAD(P)-binding Rossmann-fold domains"/>
    <property type="match status" value="1"/>
</dbReference>
<dbReference type="Proteomes" id="UP001629214">
    <property type="component" value="Unassembled WGS sequence"/>
</dbReference>
<gene>
    <name evidence="4" type="ORF">PQR63_01045</name>
</gene>
<proteinExistence type="predicted"/>
<dbReference type="CDD" id="cd12164">
    <property type="entry name" value="GDH_like_2"/>
    <property type="match status" value="1"/>
</dbReference>
<keyword evidence="1" id="KW-0560">Oxidoreductase</keyword>
<evidence type="ECO:0000256" key="1">
    <source>
        <dbReference type="ARBA" id="ARBA00023002"/>
    </source>
</evidence>
<comment type="caution">
    <text evidence="4">The sequence shown here is derived from an EMBL/GenBank/DDBJ whole genome shotgun (WGS) entry which is preliminary data.</text>
</comment>
<keyword evidence="2" id="KW-0520">NAD</keyword>
<feature type="domain" description="D-isomer specific 2-hydroxyacid dehydrogenase NAD-binding" evidence="3">
    <location>
        <begin position="103"/>
        <end position="273"/>
    </location>
</feature>
<reference evidence="4 5" key="1">
    <citation type="journal article" date="2024" name="Chem. Sci.">
        <title>Discovery of megapolipeptins by genome mining of a Burkholderiales bacteria collection.</title>
        <authorList>
            <person name="Paulo B.S."/>
            <person name="Recchia M.J.J."/>
            <person name="Lee S."/>
            <person name="Fergusson C.H."/>
            <person name="Romanowski S.B."/>
            <person name="Hernandez A."/>
            <person name="Krull N."/>
            <person name="Liu D.Y."/>
            <person name="Cavanagh H."/>
            <person name="Bos A."/>
            <person name="Gray C.A."/>
            <person name="Murphy B.T."/>
            <person name="Linington R.G."/>
            <person name="Eustaquio A.S."/>
        </authorList>
    </citation>
    <scope>NUCLEOTIDE SEQUENCE [LARGE SCALE GENOMIC DNA]</scope>
    <source>
        <strain evidence="4 5">RL21-008-BIB-B</strain>
    </source>
</reference>
<name>A0ABW8Z3A1_9BURK</name>
<dbReference type="EMBL" id="JAQQFR010000001">
    <property type="protein sequence ID" value="MFL9876950.1"/>
    <property type="molecule type" value="Genomic_DNA"/>
</dbReference>
<dbReference type="PANTHER" id="PTHR43333">
    <property type="entry name" value="2-HACID_DH_C DOMAIN-CONTAINING PROTEIN"/>
    <property type="match status" value="1"/>
</dbReference>
<dbReference type="Pfam" id="PF02826">
    <property type="entry name" value="2-Hacid_dh_C"/>
    <property type="match status" value="1"/>
</dbReference>
<keyword evidence="5" id="KW-1185">Reference proteome</keyword>
<evidence type="ECO:0000256" key="2">
    <source>
        <dbReference type="ARBA" id="ARBA00023027"/>
    </source>
</evidence>
<dbReference type="RefSeq" id="WP_408164861.1">
    <property type="nucleotide sequence ID" value="NZ_JAQQFR010000001.1"/>
</dbReference>
<protein>
    <submittedName>
        <fullName evidence="4">Glyoxylate/hydroxypyruvate reductase A</fullName>
    </submittedName>
</protein>
<accession>A0ABW8Z3A1</accession>